<comment type="caution">
    <text evidence="1">The sequence shown here is derived from an EMBL/GenBank/DDBJ whole genome shotgun (WGS) entry which is preliminary data.</text>
</comment>
<dbReference type="Gene3D" id="1.10.10.10">
    <property type="entry name" value="Winged helix-like DNA-binding domain superfamily/Winged helix DNA-binding domain"/>
    <property type="match status" value="1"/>
</dbReference>
<name>A0A662DK19_UNCAE</name>
<protein>
    <recommendedName>
        <fullName evidence="3">ArsR family transcriptional regulator</fullName>
    </recommendedName>
</protein>
<dbReference type="InterPro" id="IPR036388">
    <property type="entry name" value="WH-like_DNA-bd_sf"/>
</dbReference>
<proteinExistence type="predicted"/>
<gene>
    <name evidence="1" type="ORF">DRJ04_02325</name>
</gene>
<dbReference type="EMBL" id="QMQA01000043">
    <property type="protein sequence ID" value="RLE14459.1"/>
    <property type="molecule type" value="Genomic_DNA"/>
</dbReference>
<dbReference type="Proteomes" id="UP000280417">
    <property type="component" value="Unassembled WGS sequence"/>
</dbReference>
<dbReference type="AlphaFoldDB" id="A0A662DK19"/>
<evidence type="ECO:0000313" key="2">
    <source>
        <dbReference type="Proteomes" id="UP000280417"/>
    </source>
</evidence>
<sequence length="92" mass="10865">MNIEKKDWVLENRYRKLIMEILSKEAKTKKEIQEEFKITLLPYISKYKPKATISISSQALKNHLGLLLREGMIKKEGKKYIVNEVKKIPDEC</sequence>
<evidence type="ECO:0008006" key="3">
    <source>
        <dbReference type="Google" id="ProtNLM"/>
    </source>
</evidence>
<organism evidence="1 2">
    <name type="scientific">Aerophobetes bacterium</name>
    <dbReference type="NCBI Taxonomy" id="2030807"/>
    <lineage>
        <taxon>Bacteria</taxon>
        <taxon>Candidatus Aerophobota</taxon>
    </lineage>
</organism>
<evidence type="ECO:0000313" key="1">
    <source>
        <dbReference type="EMBL" id="RLE14459.1"/>
    </source>
</evidence>
<accession>A0A662DK19</accession>
<reference evidence="1 2" key="1">
    <citation type="submission" date="2018-06" db="EMBL/GenBank/DDBJ databases">
        <title>Extensive metabolic versatility and redundancy in microbially diverse, dynamic hydrothermal sediments.</title>
        <authorList>
            <person name="Dombrowski N."/>
            <person name="Teske A."/>
            <person name="Baker B.J."/>
        </authorList>
    </citation>
    <scope>NUCLEOTIDE SEQUENCE [LARGE SCALE GENOMIC DNA]</scope>
    <source>
        <strain evidence="1">B3_G15</strain>
    </source>
</reference>